<organism evidence="4">
    <name type="scientific">Fervidobacterium thailandense</name>
    <dbReference type="NCBI Taxonomy" id="1008305"/>
    <lineage>
        <taxon>Bacteria</taxon>
        <taxon>Thermotogati</taxon>
        <taxon>Thermotogota</taxon>
        <taxon>Thermotogae</taxon>
        <taxon>Thermotogales</taxon>
        <taxon>Fervidobacteriaceae</taxon>
        <taxon>Fervidobacterium</taxon>
    </lineage>
</organism>
<dbReference type="PANTHER" id="PTHR43308">
    <property type="entry name" value="OUTER MEMBRANE PROTEIN ALPHA-RELATED"/>
    <property type="match status" value="1"/>
</dbReference>
<evidence type="ECO:0000256" key="1">
    <source>
        <dbReference type="SAM" id="Coils"/>
    </source>
</evidence>
<dbReference type="EMBL" id="DSZY01000030">
    <property type="protein sequence ID" value="HGU40888.1"/>
    <property type="molecule type" value="Genomic_DNA"/>
</dbReference>
<evidence type="ECO:0000256" key="2">
    <source>
        <dbReference type="SAM" id="Phobius"/>
    </source>
</evidence>
<comment type="caution">
    <text evidence="4">The sequence shown here is derived from an EMBL/GenBank/DDBJ whole genome shotgun (WGS) entry which is preliminary data.</text>
</comment>
<feature type="coiled-coil region" evidence="1">
    <location>
        <begin position="307"/>
        <end position="334"/>
    </location>
</feature>
<dbReference type="Gene3D" id="1.20.5.1700">
    <property type="match status" value="1"/>
</dbReference>
<keyword evidence="2" id="KW-0472">Membrane</keyword>
<accession>A0A7C4W2A6</accession>
<keyword evidence="2" id="KW-0812">Transmembrane</keyword>
<dbReference type="PANTHER" id="PTHR43308:SF1">
    <property type="entry name" value="OUTER MEMBRANE PROTEIN ALPHA"/>
    <property type="match status" value="1"/>
</dbReference>
<proteinExistence type="predicted"/>
<feature type="coiled-coil region" evidence="1">
    <location>
        <begin position="165"/>
        <end position="206"/>
    </location>
</feature>
<sequence>MKKIFIVALLVTSLTIFASFRDIPKGHWAEEYVKRLAEIGIVTGFPDGTYRGDESVTRYQIALLIVRTLNYLDGVMKELLITPTAKINSVEEGLTILRNDIETLKNNVEILQEYSNLIYDTVNSKADKTDVEVLYEEIEKLGSVLDRLREYIELVYETTGTRASQKDVDNLKELVEQTREALEREIEELRVQLQDVLINLELHESDIIKLYELVNGLSDKFVYTDSEGNQKEVNLAELKKNLEGFAQDLSELEVRLLNIENTLSTGLPAIRDIVYGLSEEIKGVETSAAAYTDVMVEQLRTEMAERCDELLSELDVLRAGLKDLEERLNSVQEMLTDAVLGLQEQVSEISLKLDTLNGFVVNFRNEALERIEILEMKVSLLEDQIVNVEQMLSESKVGRDEFEDAMVKVMEEMDAKILRQDQKLESAVKELSNQLALNKEELGKSQKETEALKGELEKSKKESEELRTIAALGAVTGVIGLILGVISVGKVFGWW</sequence>
<feature type="coiled-coil region" evidence="1">
    <location>
        <begin position="87"/>
        <end position="114"/>
    </location>
</feature>
<dbReference type="InterPro" id="IPR001119">
    <property type="entry name" value="SLH_dom"/>
</dbReference>
<dbReference type="Pfam" id="PF00395">
    <property type="entry name" value="SLH"/>
    <property type="match status" value="1"/>
</dbReference>
<name>A0A7C4W2A6_9BACT</name>
<feature type="domain" description="SLH" evidence="3">
    <location>
        <begin position="16"/>
        <end position="79"/>
    </location>
</feature>
<gene>
    <name evidence="4" type="ORF">ENT77_06785</name>
</gene>
<feature type="coiled-coil region" evidence="1">
    <location>
        <begin position="235"/>
        <end position="262"/>
    </location>
</feature>
<keyword evidence="2" id="KW-1133">Transmembrane helix</keyword>
<keyword evidence="1" id="KW-0175">Coiled coil</keyword>
<reference evidence="4" key="1">
    <citation type="journal article" date="2020" name="mSystems">
        <title>Genome- and Community-Level Interaction Insights into Carbon Utilization and Element Cycling Functions of Hydrothermarchaeota in Hydrothermal Sediment.</title>
        <authorList>
            <person name="Zhou Z."/>
            <person name="Liu Y."/>
            <person name="Xu W."/>
            <person name="Pan J."/>
            <person name="Luo Z.H."/>
            <person name="Li M."/>
        </authorList>
    </citation>
    <scope>NUCLEOTIDE SEQUENCE [LARGE SCALE GENOMIC DNA]</scope>
    <source>
        <strain evidence="4">SpSt-609</strain>
    </source>
</reference>
<dbReference type="InterPro" id="IPR051465">
    <property type="entry name" value="Cell_Envelope_Struct_Comp"/>
</dbReference>
<protein>
    <recommendedName>
        <fullName evidence="3">SLH domain-containing protein</fullName>
    </recommendedName>
</protein>
<dbReference type="AlphaFoldDB" id="A0A7C4W2A6"/>
<evidence type="ECO:0000259" key="3">
    <source>
        <dbReference type="PROSITE" id="PS51272"/>
    </source>
</evidence>
<dbReference type="PROSITE" id="PS51272">
    <property type="entry name" value="SLH"/>
    <property type="match status" value="1"/>
</dbReference>
<feature type="coiled-coil region" evidence="1">
    <location>
        <begin position="364"/>
        <end position="469"/>
    </location>
</feature>
<feature type="transmembrane region" description="Helical" evidence="2">
    <location>
        <begin position="469"/>
        <end position="492"/>
    </location>
</feature>
<evidence type="ECO:0000313" key="4">
    <source>
        <dbReference type="EMBL" id="HGU40888.1"/>
    </source>
</evidence>